<name>A0A516GDK6_9MICO</name>
<dbReference type="RefSeq" id="WP_143784313.1">
    <property type="nucleotide sequence ID" value="NZ_CP041616.1"/>
</dbReference>
<dbReference type="Proteomes" id="UP000315395">
    <property type="component" value="Chromosome"/>
</dbReference>
<gene>
    <name evidence="1" type="ORF">FNH13_15725</name>
</gene>
<dbReference type="AlphaFoldDB" id="A0A516GDK6"/>
<proteinExistence type="predicted"/>
<evidence type="ECO:0000313" key="2">
    <source>
        <dbReference type="Proteomes" id="UP000315395"/>
    </source>
</evidence>
<reference evidence="1 2" key="1">
    <citation type="submission" date="2019-07" db="EMBL/GenBank/DDBJ databases">
        <title>complete genome sequencing of Ornithinimicrobium sp. H23M54.</title>
        <authorList>
            <person name="Bae J.-W."/>
            <person name="Lee S.-Y."/>
        </authorList>
    </citation>
    <scope>NUCLEOTIDE SEQUENCE [LARGE SCALE GENOMIC DNA]</scope>
    <source>
        <strain evidence="1 2">H23M54</strain>
    </source>
</reference>
<sequence>MTTQVLPASDWRSRAEEHAAAVDALTSARLERRADGRKHPVEDFLFEYYNFRPAQLRRWHPGAGVALEGAAERADWPFYSYAGGRASLDVASFAAKRESALLFVRRLLSATLSRPGRFGCFGLHEWAMVYRADDEAIRHGGWPLRLGSSGTDQVVEQATISCSHFDAYRFFTPDAEPLNTLSPTRETQLAMEQPGCLHAGMDIYKWCFKLTPLVPSDLTLDAFRLAREIRELDMRAAPYDLADLGFEPIRIETAEGRAEYAAAQRAFSERSNELRRRLLDVLPAG</sequence>
<dbReference type="KEGG" id="orz:FNH13_15725"/>
<evidence type="ECO:0000313" key="1">
    <source>
        <dbReference type="EMBL" id="QDO89602.1"/>
    </source>
</evidence>
<protein>
    <submittedName>
        <fullName evidence="1">3-methyladenine DNA glycosylase</fullName>
    </submittedName>
</protein>
<dbReference type="OrthoDB" id="9790578at2"/>
<dbReference type="EMBL" id="CP041616">
    <property type="protein sequence ID" value="QDO89602.1"/>
    <property type="molecule type" value="Genomic_DNA"/>
</dbReference>
<accession>A0A516GDK6</accession>
<organism evidence="1 2">
    <name type="scientific">Ornithinimicrobium ciconiae</name>
    <dbReference type="NCBI Taxonomy" id="2594265"/>
    <lineage>
        <taxon>Bacteria</taxon>
        <taxon>Bacillati</taxon>
        <taxon>Actinomycetota</taxon>
        <taxon>Actinomycetes</taxon>
        <taxon>Micrococcales</taxon>
        <taxon>Ornithinimicrobiaceae</taxon>
        <taxon>Ornithinimicrobium</taxon>
    </lineage>
</organism>
<keyword evidence="2" id="KW-1185">Reference proteome</keyword>